<evidence type="ECO:0000256" key="1">
    <source>
        <dbReference type="SAM" id="Phobius"/>
    </source>
</evidence>
<name>A0A2P2N4P8_RHIMU</name>
<keyword evidence="1" id="KW-1133">Transmembrane helix</keyword>
<dbReference type="AlphaFoldDB" id="A0A2P2N4P8"/>
<organism evidence="2">
    <name type="scientific">Rhizophora mucronata</name>
    <name type="common">Asiatic mangrove</name>
    <dbReference type="NCBI Taxonomy" id="61149"/>
    <lineage>
        <taxon>Eukaryota</taxon>
        <taxon>Viridiplantae</taxon>
        <taxon>Streptophyta</taxon>
        <taxon>Embryophyta</taxon>
        <taxon>Tracheophyta</taxon>
        <taxon>Spermatophyta</taxon>
        <taxon>Magnoliopsida</taxon>
        <taxon>eudicotyledons</taxon>
        <taxon>Gunneridae</taxon>
        <taxon>Pentapetalae</taxon>
        <taxon>rosids</taxon>
        <taxon>fabids</taxon>
        <taxon>Malpighiales</taxon>
        <taxon>Rhizophoraceae</taxon>
        <taxon>Rhizophora</taxon>
    </lineage>
</organism>
<keyword evidence="1" id="KW-0812">Transmembrane</keyword>
<proteinExistence type="predicted"/>
<sequence length="34" mass="3963">MLTILHYLAFLFAIGSLACMWQFFSMLQSSCQLF</sequence>
<accession>A0A2P2N4P8</accession>
<dbReference type="EMBL" id="GGEC01056949">
    <property type="protein sequence ID" value="MBX37433.1"/>
    <property type="molecule type" value="Transcribed_RNA"/>
</dbReference>
<evidence type="ECO:0000313" key="2">
    <source>
        <dbReference type="EMBL" id="MBX37433.1"/>
    </source>
</evidence>
<protein>
    <submittedName>
        <fullName evidence="2">Uncharacterized protein</fullName>
    </submittedName>
</protein>
<keyword evidence="1" id="KW-0472">Membrane</keyword>
<reference evidence="2" key="1">
    <citation type="submission" date="2018-02" db="EMBL/GenBank/DDBJ databases">
        <title>Rhizophora mucronata_Transcriptome.</title>
        <authorList>
            <person name="Meera S.P."/>
            <person name="Sreeshan A."/>
            <person name="Augustine A."/>
        </authorList>
    </citation>
    <scope>NUCLEOTIDE SEQUENCE</scope>
    <source>
        <tissue evidence="2">Leaf</tissue>
    </source>
</reference>
<feature type="transmembrane region" description="Helical" evidence="1">
    <location>
        <begin position="6"/>
        <end position="24"/>
    </location>
</feature>